<protein>
    <submittedName>
        <fullName evidence="2">Uncharacterized protein</fullName>
    </submittedName>
</protein>
<name>A0ABR7ZY17_9CYAN</name>
<feature type="compositionally biased region" description="Polar residues" evidence="1">
    <location>
        <begin position="1"/>
        <end position="14"/>
    </location>
</feature>
<gene>
    <name evidence="2" type="ORF">H6F41_08325</name>
</gene>
<evidence type="ECO:0000256" key="1">
    <source>
        <dbReference type="SAM" id="MobiDB-lite"/>
    </source>
</evidence>
<organism evidence="2 3">
    <name type="scientific">Pseudanabaena mucicola FACHB-723</name>
    <dbReference type="NCBI Taxonomy" id="2692860"/>
    <lineage>
        <taxon>Bacteria</taxon>
        <taxon>Bacillati</taxon>
        <taxon>Cyanobacteriota</taxon>
        <taxon>Cyanophyceae</taxon>
        <taxon>Pseudanabaenales</taxon>
        <taxon>Pseudanabaenaceae</taxon>
        <taxon>Pseudanabaena</taxon>
    </lineage>
</organism>
<reference evidence="2 3" key="1">
    <citation type="journal article" date="2020" name="ISME J.">
        <title>Comparative genomics reveals insights into cyanobacterial evolution and habitat adaptation.</title>
        <authorList>
            <person name="Chen M.Y."/>
            <person name="Teng W.K."/>
            <person name="Zhao L."/>
            <person name="Hu C.X."/>
            <person name="Zhou Y.K."/>
            <person name="Han B.P."/>
            <person name="Song L.R."/>
            <person name="Shu W.S."/>
        </authorList>
    </citation>
    <scope>NUCLEOTIDE SEQUENCE [LARGE SCALE GENOMIC DNA]</scope>
    <source>
        <strain evidence="2 3">FACHB-723</strain>
    </source>
</reference>
<proteinExistence type="predicted"/>
<evidence type="ECO:0000313" key="2">
    <source>
        <dbReference type="EMBL" id="MBD2188146.1"/>
    </source>
</evidence>
<keyword evidence="3" id="KW-1185">Reference proteome</keyword>
<evidence type="ECO:0000313" key="3">
    <source>
        <dbReference type="Proteomes" id="UP000642094"/>
    </source>
</evidence>
<dbReference type="RefSeq" id="WP_190403006.1">
    <property type="nucleotide sequence ID" value="NZ_JACJQB010000012.1"/>
</dbReference>
<dbReference type="Proteomes" id="UP000642094">
    <property type="component" value="Unassembled WGS sequence"/>
</dbReference>
<comment type="caution">
    <text evidence="2">The sequence shown here is derived from an EMBL/GenBank/DDBJ whole genome shotgun (WGS) entry which is preliminary data.</text>
</comment>
<feature type="compositionally biased region" description="Polar residues" evidence="1">
    <location>
        <begin position="45"/>
        <end position="56"/>
    </location>
</feature>
<feature type="region of interest" description="Disordered" evidence="1">
    <location>
        <begin position="1"/>
        <end position="56"/>
    </location>
</feature>
<accession>A0ABR7ZY17</accession>
<sequence length="56" mass="6283">MSSDRSIPTPKTRSPNPPQKRDRPATYKNAIAQSITQKRDRPNHSHSLSQLKASLS</sequence>
<dbReference type="EMBL" id="JACJQB010000012">
    <property type="protein sequence ID" value="MBD2188146.1"/>
    <property type="molecule type" value="Genomic_DNA"/>
</dbReference>